<keyword evidence="2" id="KW-1185">Reference proteome</keyword>
<name>A0A9D4HLL8_DREPO</name>
<organism evidence="1 2">
    <name type="scientific">Dreissena polymorpha</name>
    <name type="common">Zebra mussel</name>
    <name type="synonym">Mytilus polymorpha</name>
    <dbReference type="NCBI Taxonomy" id="45954"/>
    <lineage>
        <taxon>Eukaryota</taxon>
        <taxon>Metazoa</taxon>
        <taxon>Spiralia</taxon>
        <taxon>Lophotrochozoa</taxon>
        <taxon>Mollusca</taxon>
        <taxon>Bivalvia</taxon>
        <taxon>Autobranchia</taxon>
        <taxon>Heteroconchia</taxon>
        <taxon>Euheterodonta</taxon>
        <taxon>Imparidentia</taxon>
        <taxon>Neoheterodontei</taxon>
        <taxon>Myida</taxon>
        <taxon>Dreissenoidea</taxon>
        <taxon>Dreissenidae</taxon>
        <taxon>Dreissena</taxon>
    </lineage>
</organism>
<reference evidence="1" key="2">
    <citation type="submission" date="2020-11" db="EMBL/GenBank/DDBJ databases">
        <authorList>
            <person name="McCartney M.A."/>
            <person name="Auch B."/>
            <person name="Kono T."/>
            <person name="Mallez S."/>
            <person name="Becker A."/>
            <person name="Gohl D.M."/>
            <person name="Silverstein K.A.T."/>
            <person name="Koren S."/>
            <person name="Bechman K.B."/>
            <person name="Herman A."/>
            <person name="Abrahante J.E."/>
            <person name="Garbe J."/>
        </authorList>
    </citation>
    <scope>NUCLEOTIDE SEQUENCE</scope>
    <source>
        <strain evidence="1">Duluth1</strain>
        <tissue evidence="1">Whole animal</tissue>
    </source>
</reference>
<comment type="caution">
    <text evidence="1">The sequence shown here is derived from an EMBL/GenBank/DDBJ whole genome shotgun (WGS) entry which is preliminary data.</text>
</comment>
<dbReference type="OrthoDB" id="6150427at2759"/>
<sequence>MSKMQESEEFLKQTTVVIGHSFSFEHNTDIEQYLSEQVGLGKILQETQSLPLHADPNHVFTVLQANQYDVSLPSDSQQKTQYITSICIIDNDKIILTDNGLKRVKLLDQHYKVISHLDMHLSEGGMCQISTNEVVLALIEWSTHMLHFICVNNGQLVKGNKLKLQHKCSGIAYHSGNLFVNSRTALKQYNMSGELLKSLFEDTTGSATVFKCAVSLPGDRIYVTNHIHSKLLTLATDGTIISSFTDPELRNPYGVHVTTAGQVLVCGCSSASILQVDKEGKKKLATLKSKKYGMFEPVSVCYDSKTNSVIVGQQHSTKNILVLKVK</sequence>
<evidence type="ECO:0000313" key="1">
    <source>
        <dbReference type="EMBL" id="KAH3722028.1"/>
    </source>
</evidence>
<dbReference type="SUPFAM" id="SSF63825">
    <property type="entry name" value="YWTD domain"/>
    <property type="match status" value="1"/>
</dbReference>
<reference evidence="1" key="1">
    <citation type="journal article" date="2019" name="bioRxiv">
        <title>The Genome of the Zebra Mussel, Dreissena polymorpha: A Resource for Invasive Species Research.</title>
        <authorList>
            <person name="McCartney M.A."/>
            <person name="Auch B."/>
            <person name="Kono T."/>
            <person name="Mallez S."/>
            <person name="Zhang Y."/>
            <person name="Obille A."/>
            <person name="Becker A."/>
            <person name="Abrahante J.E."/>
            <person name="Garbe J."/>
            <person name="Badalamenti J.P."/>
            <person name="Herman A."/>
            <person name="Mangelson H."/>
            <person name="Liachko I."/>
            <person name="Sullivan S."/>
            <person name="Sone E.D."/>
            <person name="Koren S."/>
            <person name="Silverstein K.A.T."/>
            <person name="Beckman K.B."/>
            <person name="Gohl D.M."/>
        </authorList>
    </citation>
    <scope>NUCLEOTIDE SEQUENCE</scope>
    <source>
        <strain evidence="1">Duluth1</strain>
        <tissue evidence="1">Whole animal</tissue>
    </source>
</reference>
<dbReference type="InterPro" id="IPR011042">
    <property type="entry name" value="6-blade_b-propeller_TolB-like"/>
</dbReference>
<dbReference type="Proteomes" id="UP000828390">
    <property type="component" value="Unassembled WGS sequence"/>
</dbReference>
<proteinExistence type="predicted"/>
<dbReference type="Gene3D" id="2.120.10.30">
    <property type="entry name" value="TolB, C-terminal domain"/>
    <property type="match status" value="1"/>
</dbReference>
<evidence type="ECO:0000313" key="2">
    <source>
        <dbReference type="Proteomes" id="UP000828390"/>
    </source>
</evidence>
<gene>
    <name evidence="1" type="ORF">DPMN_064977</name>
</gene>
<accession>A0A9D4HLL8</accession>
<protein>
    <submittedName>
        <fullName evidence="1">Uncharacterized protein</fullName>
    </submittedName>
</protein>
<dbReference type="EMBL" id="JAIWYP010000013">
    <property type="protein sequence ID" value="KAH3722028.1"/>
    <property type="molecule type" value="Genomic_DNA"/>
</dbReference>
<dbReference type="AlphaFoldDB" id="A0A9D4HLL8"/>